<dbReference type="EMBL" id="SVCA01000012">
    <property type="protein sequence ID" value="MBE6086154.1"/>
    <property type="molecule type" value="Genomic_DNA"/>
</dbReference>
<gene>
    <name evidence="1" type="ORF">E7203_12000</name>
</gene>
<dbReference type="AlphaFoldDB" id="A0A927WR75"/>
<dbReference type="Pfam" id="PF12784">
    <property type="entry name" value="PDDEXK_2"/>
    <property type="match status" value="1"/>
</dbReference>
<evidence type="ECO:0000313" key="1">
    <source>
        <dbReference type="EMBL" id="MBE6086154.1"/>
    </source>
</evidence>
<dbReference type="PANTHER" id="PTHR41317">
    <property type="entry name" value="PD-(D_E)XK NUCLEASE FAMILY TRANSPOSASE"/>
    <property type="match status" value="1"/>
</dbReference>
<dbReference type="Proteomes" id="UP000772151">
    <property type="component" value="Unassembled WGS sequence"/>
</dbReference>
<proteinExistence type="predicted"/>
<reference evidence="1" key="1">
    <citation type="submission" date="2019-04" db="EMBL/GenBank/DDBJ databases">
        <title>Evolution of Biomass-Degrading Anaerobic Consortia Revealed by Metagenomics.</title>
        <authorList>
            <person name="Peng X."/>
        </authorList>
    </citation>
    <scope>NUCLEOTIDE SEQUENCE</scope>
    <source>
        <strain evidence="1">SIG242</strain>
    </source>
</reference>
<comment type="caution">
    <text evidence="1">The sequence shown here is derived from an EMBL/GenBank/DDBJ whole genome shotgun (WGS) entry which is preliminary data.</text>
</comment>
<dbReference type="InterPro" id="IPR010106">
    <property type="entry name" value="RpnA"/>
</dbReference>
<accession>A0A927WR75</accession>
<protein>
    <submittedName>
        <fullName evidence="1">Rpn family recombination-promoting nuclease/putative transposase</fullName>
    </submittedName>
</protein>
<evidence type="ECO:0000313" key="2">
    <source>
        <dbReference type="Proteomes" id="UP000772151"/>
    </source>
</evidence>
<organism evidence="1 2">
    <name type="scientific">Selenomonas ruminantium</name>
    <dbReference type="NCBI Taxonomy" id="971"/>
    <lineage>
        <taxon>Bacteria</taxon>
        <taxon>Bacillati</taxon>
        <taxon>Bacillota</taxon>
        <taxon>Negativicutes</taxon>
        <taxon>Selenomonadales</taxon>
        <taxon>Selenomonadaceae</taxon>
        <taxon>Selenomonas</taxon>
    </lineage>
</organism>
<name>A0A927WR75_SELRU</name>
<dbReference type="NCBIfam" id="TIGR01784">
    <property type="entry name" value="T_den_put_tspse"/>
    <property type="match status" value="1"/>
</dbReference>
<sequence>MDMTAFRINRTNDAVFKAVFAKHPKITIALINAFFEFQGTELIADIEFIDREIDADEYEGKESRLDILGRTATGTKVNIEMQVNSLAAMGERSVYYWARNYADLKRGEEYDQLNRTVAINILGFNLFDVEKYSDMHSCFGIYDVKTGCQLTDKLEIHFLELLKFKGKNVKEMNRMEKWAAYFSPTTSEEELEKIAASDEAIKEAMEVEDVFTKDEVAKRSYEKAEKFRRDQAAQLKYAEKKGEEKGIKAMILTLKELNVDKAIAIDKVSTHFHLQANVAKGYVETNW</sequence>
<dbReference type="PANTHER" id="PTHR41317:SF1">
    <property type="entry name" value="PD-(D_E)XK NUCLEASE FAMILY TRANSPOSASE"/>
    <property type="match status" value="1"/>
</dbReference>